<accession>A0ACB9ZK34</accession>
<proteinExistence type="predicted"/>
<reference evidence="2" key="1">
    <citation type="journal article" date="2023" name="Nat. Plants">
        <title>Single-cell RNA sequencing provides a high-resolution roadmap for understanding the multicellular compartmentation of specialized metabolism.</title>
        <authorList>
            <person name="Sun S."/>
            <person name="Shen X."/>
            <person name="Li Y."/>
            <person name="Li Y."/>
            <person name="Wang S."/>
            <person name="Li R."/>
            <person name="Zhang H."/>
            <person name="Shen G."/>
            <person name="Guo B."/>
            <person name="Wei J."/>
            <person name="Xu J."/>
            <person name="St-Pierre B."/>
            <person name="Chen S."/>
            <person name="Sun C."/>
        </authorList>
    </citation>
    <scope>NUCLEOTIDE SEQUENCE [LARGE SCALE GENOMIC DNA]</scope>
</reference>
<name>A0ACB9ZK34_CATRO</name>
<dbReference type="Proteomes" id="UP001060085">
    <property type="component" value="Linkage Group LG08"/>
</dbReference>
<protein>
    <submittedName>
        <fullName evidence="1">Uncharacterized protein</fullName>
    </submittedName>
</protein>
<dbReference type="EMBL" id="CM044708">
    <property type="protein sequence ID" value="KAI5647739.1"/>
    <property type="molecule type" value="Genomic_DNA"/>
</dbReference>
<sequence>MWARVTLCRALFSPTRHNALDPFPLHYSPPLLIIHLVKKGHNRGSISSMQEAAAFIGFLHQRYLSVLPHIQQALPQECQDKRAAELLDEYLRLLDTCSTTRDLFSQTKQSIHQLLSALRRKDRDDLSRYLTSRKNSKKIIQKALSELRSIRSCRNLEHVKASLNSYYDHQTGWSLVSKLMNTRESKQEKEIKAKQLEKVDSSLHFLKDDLEQVEAVQNQLRNILSSIETVEDDLECLFRRLIKIRVFLLNILNH</sequence>
<evidence type="ECO:0000313" key="2">
    <source>
        <dbReference type="Proteomes" id="UP001060085"/>
    </source>
</evidence>
<evidence type="ECO:0000313" key="1">
    <source>
        <dbReference type="EMBL" id="KAI5647739.1"/>
    </source>
</evidence>
<gene>
    <name evidence="1" type="ORF">M9H77_33744</name>
</gene>
<organism evidence="1 2">
    <name type="scientific">Catharanthus roseus</name>
    <name type="common">Madagascar periwinkle</name>
    <name type="synonym">Vinca rosea</name>
    <dbReference type="NCBI Taxonomy" id="4058"/>
    <lineage>
        <taxon>Eukaryota</taxon>
        <taxon>Viridiplantae</taxon>
        <taxon>Streptophyta</taxon>
        <taxon>Embryophyta</taxon>
        <taxon>Tracheophyta</taxon>
        <taxon>Spermatophyta</taxon>
        <taxon>Magnoliopsida</taxon>
        <taxon>eudicotyledons</taxon>
        <taxon>Gunneridae</taxon>
        <taxon>Pentapetalae</taxon>
        <taxon>asterids</taxon>
        <taxon>lamiids</taxon>
        <taxon>Gentianales</taxon>
        <taxon>Apocynaceae</taxon>
        <taxon>Rauvolfioideae</taxon>
        <taxon>Vinceae</taxon>
        <taxon>Catharanthinae</taxon>
        <taxon>Catharanthus</taxon>
    </lineage>
</organism>
<keyword evidence="2" id="KW-1185">Reference proteome</keyword>
<comment type="caution">
    <text evidence="1">The sequence shown here is derived from an EMBL/GenBank/DDBJ whole genome shotgun (WGS) entry which is preliminary data.</text>
</comment>